<proteinExistence type="predicted"/>
<sequence length="116" mass="13878">MYKKPRPIKKFIGINLFEYGASIDLIMRISNYYVWILFESNVFEKFVKKFWANEWWNGTFLKDSEIKMEIGGDFILATPLMIKVIDNRSLNIWTIYTSIERARRAEANDNKISLIW</sequence>
<organism evidence="1 2">
    <name type="scientific">Meloidogyne enterolobii</name>
    <name type="common">Root-knot nematode worm</name>
    <name type="synonym">Meloidogyne mayaguensis</name>
    <dbReference type="NCBI Taxonomy" id="390850"/>
    <lineage>
        <taxon>Eukaryota</taxon>
        <taxon>Metazoa</taxon>
        <taxon>Ecdysozoa</taxon>
        <taxon>Nematoda</taxon>
        <taxon>Chromadorea</taxon>
        <taxon>Rhabditida</taxon>
        <taxon>Tylenchina</taxon>
        <taxon>Tylenchomorpha</taxon>
        <taxon>Tylenchoidea</taxon>
        <taxon>Meloidogynidae</taxon>
        <taxon>Meloidogyninae</taxon>
        <taxon>Meloidogyne</taxon>
    </lineage>
</organism>
<dbReference type="AlphaFoldDB" id="A0A6V7X0W9"/>
<comment type="caution">
    <text evidence="1">The sequence shown here is derived from an EMBL/GenBank/DDBJ whole genome shotgun (WGS) entry which is preliminary data.</text>
</comment>
<gene>
    <name evidence="1" type="ORF">MENT_LOCUS45885</name>
</gene>
<protein>
    <submittedName>
        <fullName evidence="1">Uncharacterized protein</fullName>
    </submittedName>
</protein>
<name>A0A6V7X0W9_MELEN</name>
<evidence type="ECO:0000313" key="1">
    <source>
        <dbReference type="EMBL" id="CAD2192960.1"/>
    </source>
</evidence>
<dbReference type="Proteomes" id="UP000580250">
    <property type="component" value="Unassembled WGS sequence"/>
</dbReference>
<accession>A0A6V7X0W9</accession>
<dbReference type="EMBL" id="CAJEWN010000991">
    <property type="protein sequence ID" value="CAD2192960.1"/>
    <property type="molecule type" value="Genomic_DNA"/>
</dbReference>
<reference evidence="1 2" key="1">
    <citation type="submission" date="2020-08" db="EMBL/GenBank/DDBJ databases">
        <authorList>
            <person name="Koutsovoulos G."/>
            <person name="Danchin GJ E."/>
        </authorList>
    </citation>
    <scope>NUCLEOTIDE SEQUENCE [LARGE SCALE GENOMIC DNA]</scope>
</reference>
<evidence type="ECO:0000313" key="2">
    <source>
        <dbReference type="Proteomes" id="UP000580250"/>
    </source>
</evidence>